<dbReference type="Pfam" id="PF00005">
    <property type="entry name" value="ABC_tran"/>
    <property type="match status" value="1"/>
</dbReference>
<dbReference type="CDD" id="cd03219">
    <property type="entry name" value="ABC_Mj1267_LivG_branched"/>
    <property type="match status" value="1"/>
</dbReference>
<keyword evidence="1" id="KW-0813">Transport</keyword>
<dbReference type="GO" id="GO:0015192">
    <property type="term" value="F:L-phenylalanine transmembrane transporter activity"/>
    <property type="evidence" value="ECO:0007669"/>
    <property type="project" value="TreeGrafter"/>
</dbReference>
<evidence type="ECO:0000313" key="5">
    <source>
        <dbReference type="EMBL" id="NGN44673.1"/>
    </source>
</evidence>
<dbReference type="InterPro" id="IPR003593">
    <property type="entry name" value="AAA+_ATPase"/>
</dbReference>
<dbReference type="PANTHER" id="PTHR45772:SF7">
    <property type="entry name" value="AMINO ACID ABC TRANSPORTER ATP-BINDING PROTEIN"/>
    <property type="match status" value="1"/>
</dbReference>
<dbReference type="PANTHER" id="PTHR45772">
    <property type="entry name" value="CONSERVED COMPONENT OF ABC TRANSPORTER FOR NATURAL AMINO ACIDS-RELATED"/>
    <property type="match status" value="1"/>
</dbReference>
<evidence type="ECO:0000256" key="3">
    <source>
        <dbReference type="ARBA" id="ARBA00022840"/>
    </source>
</evidence>
<dbReference type="GO" id="GO:0015808">
    <property type="term" value="P:L-alanine transport"/>
    <property type="evidence" value="ECO:0007669"/>
    <property type="project" value="TreeGrafter"/>
</dbReference>
<dbReference type="GO" id="GO:0015188">
    <property type="term" value="F:L-isoleucine transmembrane transporter activity"/>
    <property type="evidence" value="ECO:0007669"/>
    <property type="project" value="TreeGrafter"/>
</dbReference>
<protein>
    <submittedName>
        <fullName evidence="5">ABC transporter ATP-binding protein</fullName>
    </submittedName>
</protein>
<dbReference type="GO" id="GO:0005304">
    <property type="term" value="F:L-valine transmembrane transporter activity"/>
    <property type="evidence" value="ECO:0007669"/>
    <property type="project" value="TreeGrafter"/>
</dbReference>
<proteinExistence type="predicted"/>
<organism evidence="5 6">
    <name type="scientific">Mesorhizobium zhangyense</name>
    <dbReference type="NCBI Taxonomy" id="1776730"/>
    <lineage>
        <taxon>Bacteria</taxon>
        <taxon>Pseudomonadati</taxon>
        <taxon>Pseudomonadota</taxon>
        <taxon>Alphaproteobacteria</taxon>
        <taxon>Hyphomicrobiales</taxon>
        <taxon>Phyllobacteriaceae</taxon>
        <taxon>Mesorhizobium</taxon>
    </lineage>
</organism>
<dbReference type="SMART" id="SM00382">
    <property type="entry name" value="AAA"/>
    <property type="match status" value="1"/>
</dbReference>
<keyword evidence="6" id="KW-1185">Reference proteome</keyword>
<dbReference type="Proteomes" id="UP000481252">
    <property type="component" value="Unassembled WGS sequence"/>
</dbReference>
<keyword evidence="2" id="KW-0547">Nucleotide-binding</keyword>
<dbReference type="GO" id="GO:0042941">
    <property type="term" value="P:D-alanine transmembrane transport"/>
    <property type="evidence" value="ECO:0007669"/>
    <property type="project" value="TreeGrafter"/>
</dbReference>
<dbReference type="SUPFAM" id="SSF52540">
    <property type="entry name" value="P-loop containing nucleoside triphosphate hydrolases"/>
    <property type="match status" value="1"/>
</dbReference>
<dbReference type="RefSeq" id="WP_165121055.1">
    <property type="nucleotide sequence ID" value="NZ_JAAKZG010000018.1"/>
</dbReference>
<keyword evidence="3 5" id="KW-0067">ATP-binding</keyword>
<dbReference type="GO" id="GO:0016887">
    <property type="term" value="F:ATP hydrolysis activity"/>
    <property type="evidence" value="ECO:0007669"/>
    <property type="project" value="InterPro"/>
</dbReference>
<dbReference type="GO" id="GO:1903806">
    <property type="term" value="P:L-isoleucine import across plasma membrane"/>
    <property type="evidence" value="ECO:0007669"/>
    <property type="project" value="TreeGrafter"/>
</dbReference>
<dbReference type="InterPro" id="IPR003439">
    <property type="entry name" value="ABC_transporter-like_ATP-bd"/>
</dbReference>
<evidence type="ECO:0000259" key="4">
    <source>
        <dbReference type="PROSITE" id="PS50893"/>
    </source>
</evidence>
<dbReference type="GO" id="GO:0005524">
    <property type="term" value="F:ATP binding"/>
    <property type="evidence" value="ECO:0007669"/>
    <property type="project" value="UniProtKB-KW"/>
</dbReference>
<dbReference type="GO" id="GO:1903805">
    <property type="term" value="P:L-valine import across plasma membrane"/>
    <property type="evidence" value="ECO:0007669"/>
    <property type="project" value="TreeGrafter"/>
</dbReference>
<gene>
    <name evidence="5" type="ORF">G6N74_26810</name>
</gene>
<dbReference type="InterPro" id="IPR027417">
    <property type="entry name" value="P-loop_NTPase"/>
</dbReference>
<reference evidence="5 6" key="1">
    <citation type="submission" date="2020-02" db="EMBL/GenBank/DDBJ databases">
        <title>Genome sequence of the type strain CGMCC 1.15528 of Mesorhizobium zhangyense.</title>
        <authorList>
            <person name="Gao J."/>
            <person name="Sun J."/>
        </authorList>
    </citation>
    <scope>NUCLEOTIDE SEQUENCE [LARGE SCALE GENOMIC DNA]</scope>
    <source>
        <strain evidence="5 6">CGMCC 1.15528</strain>
    </source>
</reference>
<dbReference type="PROSITE" id="PS50893">
    <property type="entry name" value="ABC_TRANSPORTER_2"/>
    <property type="match status" value="1"/>
</dbReference>
<dbReference type="Gene3D" id="3.40.50.300">
    <property type="entry name" value="P-loop containing nucleotide triphosphate hydrolases"/>
    <property type="match status" value="1"/>
</dbReference>
<name>A0A7C9REG0_9HYPH</name>
<evidence type="ECO:0000256" key="2">
    <source>
        <dbReference type="ARBA" id="ARBA00022741"/>
    </source>
</evidence>
<comment type="caution">
    <text evidence="5">The sequence shown here is derived from an EMBL/GenBank/DDBJ whole genome shotgun (WGS) entry which is preliminary data.</text>
</comment>
<dbReference type="AlphaFoldDB" id="A0A7C9REG0"/>
<feature type="domain" description="ABC transporter" evidence="4">
    <location>
        <begin position="4"/>
        <end position="238"/>
    </location>
</feature>
<dbReference type="EMBL" id="JAAKZG010000018">
    <property type="protein sequence ID" value="NGN44673.1"/>
    <property type="molecule type" value="Genomic_DNA"/>
</dbReference>
<dbReference type="InterPro" id="IPR051120">
    <property type="entry name" value="ABC_AA/LPS_Transport"/>
</dbReference>
<dbReference type="GO" id="GO:0005886">
    <property type="term" value="C:plasma membrane"/>
    <property type="evidence" value="ECO:0007669"/>
    <property type="project" value="TreeGrafter"/>
</dbReference>
<evidence type="ECO:0000256" key="1">
    <source>
        <dbReference type="ARBA" id="ARBA00022448"/>
    </source>
</evidence>
<evidence type="ECO:0000313" key="6">
    <source>
        <dbReference type="Proteomes" id="UP000481252"/>
    </source>
</evidence>
<accession>A0A7C9REG0</accession>
<sequence length="239" mass="25206">MTILDIQGVSKSFGGIKALSNVSFTVDEGSIFGLMGANGAGKTTLFGVIAGQIKPNTGSVAFRKQVITGKRPDQICRIGISRTFQIVRPFAGISVLDNVIVSALYGAAANNTHAEAREAGLAALEAVGLADAASQMAGELTLSGQKRLEIARALATGAELVLLDEVMAGLTPTEIERMVETLSELRHSRNLTFMLVEHVMGALMQLSDRILALDHGVPIAIGTPTEIAENEEVLKVYFG</sequence>